<protein>
    <submittedName>
        <fullName evidence="1">Prophage PssSM-01</fullName>
    </submittedName>
</protein>
<accession>A0A0F4TK13</accession>
<evidence type="ECO:0000313" key="1">
    <source>
        <dbReference type="EMBL" id="KJZ44796.1"/>
    </source>
</evidence>
<comment type="caution">
    <text evidence="1">The sequence shown here is derived from an EMBL/GenBank/DDBJ whole genome shotgun (WGS) entry which is preliminary data.</text>
</comment>
<dbReference type="RefSeq" id="WP_046041493.1">
    <property type="nucleotide sequence ID" value="NZ_LACC01000020.1"/>
</dbReference>
<dbReference type="AlphaFoldDB" id="A0A0F4TK13"/>
<evidence type="ECO:0000313" key="2">
    <source>
        <dbReference type="Proteomes" id="UP000033588"/>
    </source>
</evidence>
<dbReference type="Proteomes" id="UP000033588">
    <property type="component" value="Unassembled WGS sequence"/>
</dbReference>
<reference evidence="1 2" key="1">
    <citation type="submission" date="2015-03" db="EMBL/GenBank/DDBJ databases">
        <title>Comparative genomics of Pseudomonas insights into diversity of traits involved in vanlence and defense.</title>
        <authorList>
            <person name="Qin Y."/>
        </authorList>
    </citation>
    <scope>NUCLEOTIDE SEQUENCE [LARGE SCALE GENOMIC DNA]</scope>
    <source>
        <strain evidence="1 2">C8</strain>
    </source>
</reference>
<name>A0A0F4TK13_PSEFL</name>
<proteinExistence type="predicted"/>
<sequence>MKEVDEQAHLNEELLTIAQAFLARHEGEGVIDDQVLFCRAVRHLQSLDMPMHQAERLVSHAYGLLKSSNDRRRLDLSASSETVAVVTDPANGLTWAVPVGLIVKFVINSPTNRKLRLVEP</sequence>
<dbReference type="PATRIC" id="fig|294.132.peg.2412"/>
<dbReference type="OrthoDB" id="6904776at2"/>
<organism evidence="1 2">
    <name type="scientific">Pseudomonas fluorescens</name>
    <dbReference type="NCBI Taxonomy" id="294"/>
    <lineage>
        <taxon>Bacteria</taxon>
        <taxon>Pseudomonadati</taxon>
        <taxon>Pseudomonadota</taxon>
        <taxon>Gammaproteobacteria</taxon>
        <taxon>Pseudomonadales</taxon>
        <taxon>Pseudomonadaceae</taxon>
        <taxon>Pseudomonas</taxon>
    </lineage>
</organism>
<dbReference type="EMBL" id="LACC01000020">
    <property type="protein sequence ID" value="KJZ44796.1"/>
    <property type="molecule type" value="Genomic_DNA"/>
</dbReference>
<gene>
    <name evidence="1" type="ORF">VC35_16230</name>
</gene>